<evidence type="ECO:0000256" key="1">
    <source>
        <dbReference type="SAM" id="Phobius"/>
    </source>
</evidence>
<keyword evidence="1" id="KW-0472">Membrane</keyword>
<proteinExistence type="predicted"/>
<keyword evidence="1" id="KW-1133">Transmembrane helix</keyword>
<gene>
    <name evidence="3" type="ORF">BXYJ_LOCUS6068</name>
</gene>
<dbReference type="PANTHER" id="PTHR34149">
    <property type="entry name" value="PROTEIN CBG11905-RELATED"/>
    <property type="match status" value="1"/>
</dbReference>
<feature type="signal peptide" evidence="2">
    <location>
        <begin position="1"/>
        <end position="16"/>
    </location>
</feature>
<dbReference type="Pfam" id="PF10853">
    <property type="entry name" value="DUF2650"/>
    <property type="match status" value="1"/>
</dbReference>
<keyword evidence="1" id="KW-0812">Transmembrane</keyword>
<sequence>MLRVVKVLSVFVAVNARNMNETTTMRNSSCEGCPKATALFYYKCCSKDECCLYLQSWLLMILMGLMSFAAICSLLHFIKFILHCRRSSTVSDY</sequence>
<feature type="transmembrane region" description="Helical" evidence="1">
    <location>
        <begin position="57"/>
        <end position="78"/>
    </location>
</feature>
<dbReference type="InterPro" id="IPR022559">
    <property type="entry name" value="SUP-1-like"/>
</dbReference>
<keyword evidence="5" id="KW-1185">Reference proteome</keyword>
<evidence type="ECO:0000313" key="6">
    <source>
        <dbReference type="WBParaSite" id="BXY_1016300.1"/>
    </source>
</evidence>
<dbReference type="Proteomes" id="UP000582659">
    <property type="component" value="Unassembled WGS sequence"/>
</dbReference>
<keyword evidence="2" id="KW-0732">Signal</keyword>
<evidence type="ECO:0000313" key="5">
    <source>
        <dbReference type="Proteomes" id="UP000659654"/>
    </source>
</evidence>
<dbReference type="EMBL" id="CAJFDI010000003">
    <property type="protein sequence ID" value="CAD5220217.1"/>
    <property type="molecule type" value="Genomic_DNA"/>
</dbReference>
<accession>A0A1I7SAW6</accession>
<dbReference type="PANTHER" id="PTHR34149:SF9">
    <property type="entry name" value="PROTEIN CBG09996"/>
    <property type="match status" value="1"/>
</dbReference>
<evidence type="ECO:0000256" key="2">
    <source>
        <dbReference type="SAM" id="SignalP"/>
    </source>
</evidence>
<feature type="chain" id="PRO_5035359866" evidence="2">
    <location>
        <begin position="17"/>
        <end position="93"/>
    </location>
</feature>
<organism evidence="4 6">
    <name type="scientific">Bursaphelenchus xylophilus</name>
    <name type="common">Pinewood nematode worm</name>
    <name type="synonym">Aphelenchoides xylophilus</name>
    <dbReference type="NCBI Taxonomy" id="6326"/>
    <lineage>
        <taxon>Eukaryota</taxon>
        <taxon>Metazoa</taxon>
        <taxon>Ecdysozoa</taxon>
        <taxon>Nematoda</taxon>
        <taxon>Chromadorea</taxon>
        <taxon>Rhabditida</taxon>
        <taxon>Tylenchina</taxon>
        <taxon>Tylenchomorpha</taxon>
        <taxon>Aphelenchoidea</taxon>
        <taxon>Aphelenchoididae</taxon>
        <taxon>Bursaphelenchus</taxon>
    </lineage>
</organism>
<evidence type="ECO:0000313" key="4">
    <source>
        <dbReference type="Proteomes" id="UP000095284"/>
    </source>
</evidence>
<evidence type="ECO:0000313" key="3">
    <source>
        <dbReference type="EMBL" id="CAD5220217.1"/>
    </source>
</evidence>
<dbReference type="EMBL" id="CAJFCV020000003">
    <property type="protein sequence ID" value="CAG9106146.1"/>
    <property type="molecule type" value="Genomic_DNA"/>
</dbReference>
<reference evidence="3" key="2">
    <citation type="submission" date="2020-09" db="EMBL/GenBank/DDBJ databases">
        <authorList>
            <person name="Kikuchi T."/>
        </authorList>
    </citation>
    <scope>NUCLEOTIDE SEQUENCE</scope>
    <source>
        <strain evidence="3">Ka4C1</strain>
    </source>
</reference>
<dbReference type="Proteomes" id="UP000095284">
    <property type="component" value="Unplaced"/>
</dbReference>
<protein>
    <submittedName>
        <fullName evidence="3">(pine wood nematode) hypothetical protein</fullName>
    </submittedName>
</protein>
<name>A0A1I7SAW6_BURXY</name>
<dbReference type="Proteomes" id="UP000659654">
    <property type="component" value="Unassembled WGS sequence"/>
</dbReference>
<reference evidence="6" key="1">
    <citation type="submission" date="2016-11" db="UniProtKB">
        <authorList>
            <consortium name="WormBaseParasite"/>
        </authorList>
    </citation>
    <scope>IDENTIFICATION</scope>
</reference>
<dbReference type="WBParaSite" id="BXY_1016300.1">
    <property type="protein sequence ID" value="BXY_1016300.1"/>
    <property type="gene ID" value="BXY_1016300"/>
</dbReference>
<dbReference type="AlphaFoldDB" id="A0A1I7SAW6"/>